<evidence type="ECO:0000256" key="2">
    <source>
        <dbReference type="ARBA" id="ARBA00023125"/>
    </source>
</evidence>
<dbReference type="Pfam" id="PF00392">
    <property type="entry name" value="GntR"/>
    <property type="match status" value="1"/>
</dbReference>
<dbReference type="Gene3D" id="1.10.10.10">
    <property type="entry name" value="Winged helix-like DNA-binding domain superfamily/Winged helix DNA-binding domain"/>
    <property type="match status" value="1"/>
</dbReference>
<dbReference type="SUPFAM" id="SSF46785">
    <property type="entry name" value="Winged helix' DNA-binding domain"/>
    <property type="match status" value="1"/>
</dbReference>
<evidence type="ECO:0000256" key="1">
    <source>
        <dbReference type="ARBA" id="ARBA00023015"/>
    </source>
</evidence>
<dbReference type="Pfam" id="PF07729">
    <property type="entry name" value="FCD"/>
    <property type="match status" value="1"/>
</dbReference>
<dbReference type="Proteomes" id="UP001061302">
    <property type="component" value="Chromosome"/>
</dbReference>
<gene>
    <name evidence="5" type="ORF">N8I74_14215</name>
</gene>
<keyword evidence="3" id="KW-0804">Transcription</keyword>
<dbReference type="PRINTS" id="PR00035">
    <property type="entry name" value="HTHGNTR"/>
</dbReference>
<protein>
    <submittedName>
        <fullName evidence="5">FCD domain-containing protein</fullName>
    </submittedName>
</protein>
<dbReference type="PROSITE" id="PS50949">
    <property type="entry name" value="HTH_GNTR"/>
    <property type="match status" value="1"/>
</dbReference>
<dbReference type="SUPFAM" id="SSF48008">
    <property type="entry name" value="GntR ligand-binding domain-like"/>
    <property type="match status" value="1"/>
</dbReference>
<accession>A0ABY6DK98</accession>
<dbReference type="RefSeq" id="WP_263123762.1">
    <property type="nucleotide sequence ID" value="NZ_CP106753.1"/>
</dbReference>
<feature type="domain" description="HTH gntR-type" evidence="4">
    <location>
        <begin position="8"/>
        <end position="76"/>
    </location>
</feature>
<keyword evidence="1" id="KW-0805">Transcription regulation</keyword>
<evidence type="ECO:0000313" key="5">
    <source>
        <dbReference type="EMBL" id="UXY14462.1"/>
    </source>
</evidence>
<dbReference type="InterPro" id="IPR036388">
    <property type="entry name" value="WH-like_DNA-bd_sf"/>
</dbReference>
<dbReference type="Gene3D" id="1.20.120.530">
    <property type="entry name" value="GntR ligand-binding domain-like"/>
    <property type="match status" value="1"/>
</dbReference>
<name>A0ABY6DK98_9NEIS</name>
<keyword evidence="6" id="KW-1185">Reference proteome</keyword>
<evidence type="ECO:0000259" key="4">
    <source>
        <dbReference type="PROSITE" id="PS50949"/>
    </source>
</evidence>
<proteinExistence type="predicted"/>
<sequence>MAQPLVRPSLVDLAVSALRERIEHGEWPRDSRIPTEPALATLLGVSRNTIREAVRVLACCGVLTVRQGDGTYVASCVDPSAAMGALARASLAEHLETRALLEAASAGLAASRRTEADLIAMQAALAARGEPGGDGARTAFAERDLAFHRSVVVAAHNGPLLALYDFLSQAIRDGVLSALADPTLPDPDQASHAAIVDAIAACDATAAAAAANAIIQPILDQLRRPAPGVDA</sequence>
<dbReference type="PANTHER" id="PTHR43537:SF47">
    <property type="entry name" value="REGULATORY PROTEIN GNTR HTH"/>
    <property type="match status" value="1"/>
</dbReference>
<evidence type="ECO:0000256" key="3">
    <source>
        <dbReference type="ARBA" id="ARBA00023163"/>
    </source>
</evidence>
<dbReference type="CDD" id="cd07377">
    <property type="entry name" value="WHTH_GntR"/>
    <property type="match status" value="1"/>
</dbReference>
<dbReference type="InterPro" id="IPR011711">
    <property type="entry name" value="GntR_C"/>
</dbReference>
<dbReference type="SMART" id="SM00895">
    <property type="entry name" value="FCD"/>
    <property type="match status" value="1"/>
</dbReference>
<dbReference type="SMART" id="SM00345">
    <property type="entry name" value="HTH_GNTR"/>
    <property type="match status" value="1"/>
</dbReference>
<evidence type="ECO:0000313" key="6">
    <source>
        <dbReference type="Proteomes" id="UP001061302"/>
    </source>
</evidence>
<dbReference type="InterPro" id="IPR000524">
    <property type="entry name" value="Tscrpt_reg_HTH_GntR"/>
</dbReference>
<dbReference type="EMBL" id="CP106753">
    <property type="protein sequence ID" value="UXY14462.1"/>
    <property type="molecule type" value="Genomic_DNA"/>
</dbReference>
<dbReference type="InterPro" id="IPR036390">
    <property type="entry name" value="WH_DNA-bd_sf"/>
</dbReference>
<dbReference type="PANTHER" id="PTHR43537">
    <property type="entry name" value="TRANSCRIPTIONAL REGULATOR, GNTR FAMILY"/>
    <property type="match status" value="1"/>
</dbReference>
<keyword evidence="2" id="KW-0238">DNA-binding</keyword>
<reference evidence="5" key="1">
    <citation type="submission" date="2022-10" db="EMBL/GenBank/DDBJ databases">
        <title>Chitiniphilus purpureus sp. nov., a novel chitin-degrading bacterium isolated from crawfish pond sediment.</title>
        <authorList>
            <person name="Li K."/>
        </authorList>
    </citation>
    <scope>NUCLEOTIDE SEQUENCE</scope>
    <source>
        <strain evidence="5">CD1</strain>
    </source>
</reference>
<organism evidence="5 6">
    <name type="scientific">Chitiniphilus purpureus</name>
    <dbReference type="NCBI Taxonomy" id="2981137"/>
    <lineage>
        <taxon>Bacteria</taxon>
        <taxon>Pseudomonadati</taxon>
        <taxon>Pseudomonadota</taxon>
        <taxon>Betaproteobacteria</taxon>
        <taxon>Neisseriales</taxon>
        <taxon>Chitinibacteraceae</taxon>
        <taxon>Chitiniphilus</taxon>
    </lineage>
</organism>
<dbReference type="InterPro" id="IPR008920">
    <property type="entry name" value="TF_FadR/GntR_C"/>
</dbReference>